<keyword evidence="4" id="KW-0238">DNA-binding</keyword>
<keyword evidence="5" id="KW-0804">Transcription</keyword>
<evidence type="ECO:0000256" key="7">
    <source>
        <dbReference type="SAM" id="MobiDB-lite"/>
    </source>
</evidence>
<keyword evidence="3" id="KW-0805">Transcription regulation</keyword>
<keyword evidence="6" id="KW-0539">Nucleus</keyword>
<feature type="compositionally biased region" description="Acidic residues" evidence="7">
    <location>
        <begin position="317"/>
        <end position="329"/>
    </location>
</feature>
<dbReference type="GO" id="GO:0003677">
    <property type="term" value="F:DNA binding"/>
    <property type="evidence" value="ECO:0007669"/>
    <property type="project" value="UniProtKB-KW"/>
</dbReference>
<reference evidence="8" key="1">
    <citation type="submission" date="2022-08" db="EMBL/GenBank/DDBJ databases">
        <title>A Global Phylogenomic Analysis of the Shiitake Genus Lentinula.</title>
        <authorList>
            <consortium name="DOE Joint Genome Institute"/>
            <person name="Sierra-Patev S."/>
            <person name="Min B."/>
            <person name="Naranjo-Ortiz M."/>
            <person name="Looney B."/>
            <person name="Konkel Z."/>
            <person name="Slot J.C."/>
            <person name="Sakamoto Y."/>
            <person name="Steenwyk J.L."/>
            <person name="Rokas A."/>
            <person name="Carro J."/>
            <person name="Camarero S."/>
            <person name="Ferreira P."/>
            <person name="Molpeceres G."/>
            <person name="Ruiz-Duenas F.J."/>
            <person name="Serrano A."/>
            <person name="Henrissat B."/>
            <person name="Drula E."/>
            <person name="Hughes K.W."/>
            <person name="Mata J.L."/>
            <person name="Ishikawa N.K."/>
            <person name="Vargas-Isla R."/>
            <person name="Ushijima S."/>
            <person name="Smith C.A."/>
            <person name="Ahrendt S."/>
            <person name="Andreopoulos W."/>
            <person name="He G."/>
            <person name="Labutti K."/>
            <person name="Lipzen A."/>
            <person name="Ng V."/>
            <person name="Riley R."/>
            <person name="Sandor L."/>
            <person name="Barry K."/>
            <person name="Martinez A.T."/>
            <person name="Xiao Y."/>
            <person name="Gibbons J.G."/>
            <person name="Terashima K."/>
            <person name="Grigoriev I.V."/>
            <person name="Hibbett D.S."/>
        </authorList>
    </citation>
    <scope>NUCLEOTIDE SEQUENCE</scope>
    <source>
        <strain evidence="8">JLM2183</strain>
    </source>
</reference>
<evidence type="ECO:0000256" key="3">
    <source>
        <dbReference type="ARBA" id="ARBA00023015"/>
    </source>
</evidence>
<evidence type="ECO:0000256" key="1">
    <source>
        <dbReference type="ARBA" id="ARBA00004123"/>
    </source>
</evidence>
<keyword evidence="9" id="KW-1185">Reference proteome</keyword>
<evidence type="ECO:0000256" key="2">
    <source>
        <dbReference type="ARBA" id="ARBA00005249"/>
    </source>
</evidence>
<dbReference type="PANTHER" id="PTHR13011:SF0">
    <property type="entry name" value="GENERAL TRANSCRIPTION FACTOR IIF SUBUNIT 1"/>
    <property type="match status" value="1"/>
</dbReference>
<evidence type="ECO:0000256" key="4">
    <source>
        <dbReference type="ARBA" id="ARBA00023125"/>
    </source>
</evidence>
<dbReference type="GO" id="GO:0016251">
    <property type="term" value="F:RNA polymerase II general transcription initiation factor activity"/>
    <property type="evidence" value="ECO:0007669"/>
    <property type="project" value="TreeGrafter"/>
</dbReference>
<organism evidence="8 9">
    <name type="scientific">Lentinula aciculospora</name>
    <dbReference type="NCBI Taxonomy" id="153920"/>
    <lineage>
        <taxon>Eukaryota</taxon>
        <taxon>Fungi</taxon>
        <taxon>Dikarya</taxon>
        <taxon>Basidiomycota</taxon>
        <taxon>Agaricomycotina</taxon>
        <taxon>Agaricomycetes</taxon>
        <taxon>Agaricomycetidae</taxon>
        <taxon>Agaricales</taxon>
        <taxon>Marasmiineae</taxon>
        <taxon>Omphalotaceae</taxon>
        <taxon>Lentinula</taxon>
    </lineage>
</organism>
<dbReference type="GO" id="GO:0006367">
    <property type="term" value="P:transcription initiation at RNA polymerase II promoter"/>
    <property type="evidence" value="ECO:0007669"/>
    <property type="project" value="InterPro"/>
</dbReference>
<feature type="compositionally biased region" description="Acidic residues" evidence="7">
    <location>
        <begin position="341"/>
        <end position="368"/>
    </location>
</feature>
<dbReference type="Proteomes" id="UP001150266">
    <property type="component" value="Unassembled WGS sequence"/>
</dbReference>
<feature type="compositionally biased region" description="Polar residues" evidence="7">
    <location>
        <begin position="291"/>
        <end position="304"/>
    </location>
</feature>
<evidence type="ECO:0000313" key="8">
    <source>
        <dbReference type="EMBL" id="KAJ4478082.1"/>
    </source>
</evidence>
<dbReference type="AlphaFoldDB" id="A0A9W9AA91"/>
<dbReference type="PANTHER" id="PTHR13011">
    <property type="entry name" value="TFIIF-ALPHA"/>
    <property type="match status" value="1"/>
</dbReference>
<comment type="caution">
    <text evidence="8">The sequence shown here is derived from an EMBL/GenBank/DDBJ whole genome shotgun (WGS) entry which is preliminary data.</text>
</comment>
<feature type="region of interest" description="Disordered" evidence="7">
    <location>
        <begin position="137"/>
        <end position="167"/>
    </location>
</feature>
<feature type="compositionally biased region" description="Gly residues" evidence="7">
    <location>
        <begin position="146"/>
        <end position="156"/>
    </location>
</feature>
<dbReference type="GO" id="GO:0032968">
    <property type="term" value="P:positive regulation of transcription elongation by RNA polymerase II"/>
    <property type="evidence" value="ECO:0007669"/>
    <property type="project" value="InterPro"/>
</dbReference>
<comment type="subcellular location">
    <subcellularLocation>
        <location evidence="1">Nucleus</location>
    </subcellularLocation>
</comment>
<feature type="compositionally biased region" description="Acidic residues" evidence="7">
    <location>
        <begin position="423"/>
        <end position="448"/>
    </location>
</feature>
<gene>
    <name evidence="8" type="ORF">J3R30DRAFT_3332874</name>
</gene>
<evidence type="ECO:0000256" key="6">
    <source>
        <dbReference type="ARBA" id="ARBA00023242"/>
    </source>
</evidence>
<accession>A0A9W9AA91</accession>
<name>A0A9W9AA91_9AGAR</name>
<dbReference type="SUPFAM" id="SSF50916">
    <property type="entry name" value="Rap30/74 interaction domains"/>
    <property type="match status" value="1"/>
</dbReference>
<dbReference type="EMBL" id="JAOTPV010000009">
    <property type="protein sequence ID" value="KAJ4478082.1"/>
    <property type="molecule type" value="Genomic_DNA"/>
</dbReference>
<feature type="region of interest" description="Disordered" evidence="7">
    <location>
        <begin position="101"/>
        <end position="124"/>
    </location>
</feature>
<evidence type="ECO:0000256" key="5">
    <source>
        <dbReference type="ARBA" id="ARBA00023163"/>
    </source>
</evidence>
<evidence type="ECO:0000313" key="9">
    <source>
        <dbReference type="Proteomes" id="UP001150266"/>
    </source>
</evidence>
<dbReference type="OrthoDB" id="76676at2759"/>
<comment type="similarity">
    <text evidence="2">Belongs to the TFIIF alpha subunit family.</text>
</comment>
<sequence>MAPKVKADISLLFHPKKNKKNTPVSSPRPPLPPASAPNGSRTDDDEADLQLPEGPYQEFRIMSSALNGWKYDVMKFDSRKSIDILRWQAPIKLNRKDLRREDPTMSGAGQAVRPMVGLDGQPVIGSDGKTVMVDSEGRPVTENGASGSGAGKGKGLANGKKKFQKKTRQVFTVPDEVRNLRKEERYPWVIEDTSGQELWTAQLDDLGKAETHAFFMPAANDVFKFVPSHRYYKFQKKLKHDMPTDTTSVESAYQMSLKRDPSTWLHQRNGKGPSAATAAMFKAEAEGQSLGGSSSLVHQTQQSLGPGGRRLKAVDSGADDLFGEDDEDNGNAKRRAKEFGGEGDMDEMVYEEDFADDEEKMDVEETNDQETKELEERLKKEYKNANKTREGYIDESDEEEEKPGMSKQAKRMQKMLRSREGNDVYESEEEEDNPYASSQEEEEEEEEAAPQTGPAVQAQDQTKSKSPTPSPISNINPETVKPTPQVNGTGSPVTGLGGHSVVAKRATSPKVPKMKPNSTNAARSGSPLASRASSPVSPVGVGGATAANSFPNTGSRTGSPITANGVQNGQLQTNKKRKADDAVSLSPTSPSNNGPSKPKKRKAHPTTVAVPTGLLEERLLIEWLKNTPTADASTRECIQYFTPYLTDEEKKAQFTGLVKEIAQLKNGVLVLRPAYRDSPAATPTASG</sequence>
<feature type="region of interest" description="Disordered" evidence="7">
    <location>
        <begin position="1"/>
        <end position="55"/>
    </location>
</feature>
<feature type="compositionally biased region" description="Polar residues" evidence="7">
    <location>
        <begin position="546"/>
        <end position="573"/>
    </location>
</feature>
<feature type="compositionally biased region" description="Polar residues" evidence="7">
    <location>
        <begin position="585"/>
        <end position="595"/>
    </location>
</feature>
<dbReference type="GO" id="GO:0001096">
    <property type="term" value="F:TFIIF-class transcription factor complex binding"/>
    <property type="evidence" value="ECO:0007669"/>
    <property type="project" value="TreeGrafter"/>
</dbReference>
<feature type="region of interest" description="Disordered" evidence="7">
    <location>
        <begin position="286"/>
        <end position="606"/>
    </location>
</feature>
<protein>
    <submittedName>
        <fullName evidence="8">Transcription initiation factor</fullName>
    </submittedName>
</protein>
<feature type="compositionally biased region" description="Polar residues" evidence="7">
    <location>
        <begin position="482"/>
        <end position="492"/>
    </location>
</feature>
<dbReference type="InterPro" id="IPR011039">
    <property type="entry name" value="TFIIF_interaction"/>
</dbReference>
<feature type="compositionally biased region" description="Basic and acidic residues" evidence="7">
    <location>
        <begin position="369"/>
        <end position="392"/>
    </location>
</feature>
<feature type="compositionally biased region" description="Pro residues" evidence="7">
    <location>
        <begin position="26"/>
        <end position="35"/>
    </location>
</feature>
<dbReference type="InterPro" id="IPR008851">
    <property type="entry name" value="TFIIF-alpha"/>
</dbReference>
<dbReference type="GO" id="GO:0005674">
    <property type="term" value="C:transcription factor TFIIF complex"/>
    <property type="evidence" value="ECO:0007669"/>
    <property type="project" value="TreeGrafter"/>
</dbReference>
<feature type="compositionally biased region" description="Low complexity" evidence="7">
    <location>
        <begin position="464"/>
        <end position="477"/>
    </location>
</feature>
<proteinExistence type="inferred from homology"/>